<reference evidence="4" key="1">
    <citation type="journal article" date="2019" name="Int. J. Syst. Evol. Microbiol.">
        <title>The Global Catalogue of Microorganisms (GCM) 10K type strain sequencing project: providing services to taxonomists for standard genome sequencing and annotation.</title>
        <authorList>
            <consortium name="The Broad Institute Genomics Platform"/>
            <consortium name="The Broad Institute Genome Sequencing Center for Infectious Disease"/>
            <person name="Wu L."/>
            <person name="Ma J."/>
        </authorList>
    </citation>
    <scope>NUCLEOTIDE SEQUENCE [LARGE SCALE GENOMIC DNA]</scope>
    <source>
        <strain evidence="4">CCUG 59189</strain>
    </source>
</reference>
<organism evidence="3 4">
    <name type="scientific">Paenibacillus puldeungensis</name>
    <dbReference type="NCBI Taxonomy" id="696536"/>
    <lineage>
        <taxon>Bacteria</taxon>
        <taxon>Bacillati</taxon>
        <taxon>Bacillota</taxon>
        <taxon>Bacilli</taxon>
        <taxon>Bacillales</taxon>
        <taxon>Paenibacillaceae</taxon>
        <taxon>Paenibacillus</taxon>
    </lineage>
</organism>
<dbReference type="SUPFAM" id="SSF53474">
    <property type="entry name" value="alpha/beta-Hydrolases"/>
    <property type="match status" value="1"/>
</dbReference>
<dbReference type="GO" id="GO:0016787">
    <property type="term" value="F:hydrolase activity"/>
    <property type="evidence" value="ECO:0007669"/>
    <property type="project" value="UniProtKB-KW"/>
</dbReference>
<gene>
    <name evidence="3" type="ORF">ACFQ3W_17140</name>
</gene>
<dbReference type="InterPro" id="IPR029058">
    <property type="entry name" value="AB_hydrolase_fold"/>
</dbReference>
<accession>A0ABW3S1A8</accession>
<evidence type="ECO:0000313" key="3">
    <source>
        <dbReference type="EMBL" id="MFD1178017.1"/>
    </source>
</evidence>
<dbReference type="RefSeq" id="WP_379320463.1">
    <property type="nucleotide sequence ID" value="NZ_JBHTLM010000013.1"/>
</dbReference>
<evidence type="ECO:0000256" key="1">
    <source>
        <dbReference type="ARBA" id="ARBA00022801"/>
    </source>
</evidence>
<comment type="caution">
    <text evidence="3">The sequence shown here is derived from an EMBL/GenBank/DDBJ whole genome shotgun (WGS) entry which is preliminary data.</text>
</comment>
<evidence type="ECO:0000313" key="4">
    <source>
        <dbReference type="Proteomes" id="UP001597262"/>
    </source>
</evidence>
<dbReference type="InterPro" id="IPR013094">
    <property type="entry name" value="AB_hydrolase_3"/>
</dbReference>
<evidence type="ECO:0000259" key="2">
    <source>
        <dbReference type="Pfam" id="PF07859"/>
    </source>
</evidence>
<keyword evidence="1 3" id="KW-0378">Hydrolase</keyword>
<keyword evidence="4" id="KW-1185">Reference proteome</keyword>
<name>A0ABW3S1A8_9BACL</name>
<sequence>MKETRIYKQFDNCSIQADIYDQGNKSPVIVYIHGGALIFGSKAWLPDEQIEYFKKAGFSVVNIDYRLAPETKLDAIVEDVRDAMLWVRSQASEWYDFDAENVAVMGGSAGGYLSLLTGVMGEKVKPKAIVSFYGYGDILGEWYAKPSDYYCERPIIEDPDTYIGSNELTQGAWERFNYYLYCRQQGVWVEKVTGVNRHDLEKLQRYNPIDHVTSDFPPTLFLHGNRDTDVPYEQSVMMHKKLKENGVPTELITMEGADHVFDQHFQEPTVQDAFRHVVDFLHLHLSH</sequence>
<dbReference type="Pfam" id="PF07859">
    <property type="entry name" value="Abhydrolase_3"/>
    <property type="match status" value="1"/>
</dbReference>
<dbReference type="PANTHER" id="PTHR48081:SF13">
    <property type="entry name" value="ALPHA_BETA HYDROLASE"/>
    <property type="match status" value="1"/>
</dbReference>
<dbReference type="EMBL" id="JBHTLM010000013">
    <property type="protein sequence ID" value="MFD1178017.1"/>
    <property type="molecule type" value="Genomic_DNA"/>
</dbReference>
<proteinExistence type="predicted"/>
<dbReference type="InterPro" id="IPR050300">
    <property type="entry name" value="GDXG_lipolytic_enzyme"/>
</dbReference>
<protein>
    <submittedName>
        <fullName evidence="3">Alpha/beta hydrolase</fullName>
    </submittedName>
</protein>
<dbReference type="Gene3D" id="3.40.50.1820">
    <property type="entry name" value="alpha/beta hydrolase"/>
    <property type="match status" value="1"/>
</dbReference>
<feature type="domain" description="Alpha/beta hydrolase fold-3" evidence="2">
    <location>
        <begin position="29"/>
        <end position="261"/>
    </location>
</feature>
<dbReference type="Proteomes" id="UP001597262">
    <property type="component" value="Unassembled WGS sequence"/>
</dbReference>
<dbReference type="PANTHER" id="PTHR48081">
    <property type="entry name" value="AB HYDROLASE SUPERFAMILY PROTEIN C4A8.06C"/>
    <property type="match status" value="1"/>
</dbReference>